<feature type="non-terminal residue" evidence="1">
    <location>
        <position position="1"/>
    </location>
</feature>
<proteinExistence type="predicted"/>
<comment type="caution">
    <text evidence="1">The sequence shown here is derived from an EMBL/GenBank/DDBJ whole genome shotgun (WGS) entry which is preliminary data.</text>
</comment>
<gene>
    <name evidence="1" type="ORF">RJ639_018243</name>
</gene>
<protein>
    <submittedName>
        <fullName evidence="1">Uncharacterized protein</fullName>
    </submittedName>
</protein>
<evidence type="ECO:0000313" key="1">
    <source>
        <dbReference type="EMBL" id="KAK3004106.1"/>
    </source>
</evidence>
<name>A0AA88V8N4_9ASTE</name>
<sequence length="92" mass="10862">DLVVTSYKEIGCVEMKLRIGYPRNAEFSYSPFLPPDFYSKLVLEDRNFWLQCQHVVKFYEPLVRVLRLTDGDKKPSMGYLYEANDKANETFK</sequence>
<keyword evidence="2" id="KW-1185">Reference proteome</keyword>
<dbReference type="Proteomes" id="UP001188597">
    <property type="component" value="Unassembled WGS sequence"/>
</dbReference>
<organism evidence="1 2">
    <name type="scientific">Escallonia herrerae</name>
    <dbReference type="NCBI Taxonomy" id="1293975"/>
    <lineage>
        <taxon>Eukaryota</taxon>
        <taxon>Viridiplantae</taxon>
        <taxon>Streptophyta</taxon>
        <taxon>Embryophyta</taxon>
        <taxon>Tracheophyta</taxon>
        <taxon>Spermatophyta</taxon>
        <taxon>Magnoliopsida</taxon>
        <taxon>eudicotyledons</taxon>
        <taxon>Gunneridae</taxon>
        <taxon>Pentapetalae</taxon>
        <taxon>asterids</taxon>
        <taxon>campanulids</taxon>
        <taxon>Escalloniales</taxon>
        <taxon>Escalloniaceae</taxon>
        <taxon>Escallonia</taxon>
    </lineage>
</organism>
<dbReference type="AlphaFoldDB" id="A0AA88V8N4"/>
<evidence type="ECO:0000313" key="2">
    <source>
        <dbReference type="Proteomes" id="UP001188597"/>
    </source>
</evidence>
<reference evidence="1" key="1">
    <citation type="submission" date="2022-12" db="EMBL/GenBank/DDBJ databases">
        <title>Draft genome assemblies for two species of Escallonia (Escalloniales).</title>
        <authorList>
            <person name="Chanderbali A."/>
            <person name="Dervinis C."/>
            <person name="Anghel I."/>
            <person name="Soltis D."/>
            <person name="Soltis P."/>
            <person name="Zapata F."/>
        </authorList>
    </citation>
    <scope>NUCLEOTIDE SEQUENCE</scope>
    <source>
        <strain evidence="1">UCBG64.0493</strain>
        <tissue evidence="1">Leaf</tissue>
    </source>
</reference>
<accession>A0AA88V8N4</accession>
<dbReference type="EMBL" id="JAVXUP010002310">
    <property type="protein sequence ID" value="KAK3004106.1"/>
    <property type="molecule type" value="Genomic_DNA"/>
</dbReference>